<dbReference type="PANTHER" id="PTHR40455">
    <property type="entry name" value="ANTITOXIN HIGA"/>
    <property type="match status" value="1"/>
</dbReference>
<comment type="caution">
    <text evidence="1">The sequence shown here is derived from an EMBL/GenBank/DDBJ whole genome shotgun (WGS) entry which is preliminary data.</text>
</comment>
<dbReference type="PANTHER" id="PTHR40455:SF1">
    <property type="entry name" value="ANTITOXIN HIGA"/>
    <property type="match status" value="1"/>
</dbReference>
<evidence type="ECO:0008006" key="2">
    <source>
        <dbReference type="Google" id="ProtNLM"/>
    </source>
</evidence>
<name>A0A6B1DXF8_9CHLR</name>
<dbReference type="EMBL" id="VXPY01000104">
    <property type="protein sequence ID" value="MYD91597.1"/>
    <property type="molecule type" value="Genomic_DNA"/>
</dbReference>
<dbReference type="AlphaFoldDB" id="A0A6B1DXF8"/>
<dbReference type="GO" id="GO:0001046">
    <property type="term" value="F:core promoter sequence-specific DNA binding"/>
    <property type="evidence" value="ECO:0007669"/>
    <property type="project" value="TreeGrafter"/>
</dbReference>
<dbReference type="InterPro" id="IPR001387">
    <property type="entry name" value="Cro/C1-type_HTH"/>
</dbReference>
<dbReference type="InterPro" id="IPR010982">
    <property type="entry name" value="Lambda_DNA-bd_dom_sf"/>
</dbReference>
<dbReference type="SUPFAM" id="SSF47413">
    <property type="entry name" value="lambda repressor-like DNA-binding domains"/>
    <property type="match status" value="1"/>
</dbReference>
<accession>A0A6B1DXF8</accession>
<dbReference type="CDD" id="cd00093">
    <property type="entry name" value="HTH_XRE"/>
    <property type="match status" value="1"/>
</dbReference>
<proteinExistence type="predicted"/>
<dbReference type="InterPro" id="IPR039060">
    <property type="entry name" value="Antitox_HigA"/>
</dbReference>
<sequence>MSTMKAIRCPEDLEAALSRMEELFDAKKGTPEDDELSILFGLVEAYEAKNVSISPPDPVAAIKFRMDQAGLTQRDLIPILGSRVNVSEVLSGKRGLTMKMVRALHENLGIPEEPLLQDTAILCDN</sequence>
<gene>
    <name evidence="1" type="ORF">F4Y08_14915</name>
</gene>
<organism evidence="1">
    <name type="scientific">Caldilineaceae bacterium SB0662_bin_9</name>
    <dbReference type="NCBI Taxonomy" id="2605258"/>
    <lineage>
        <taxon>Bacteria</taxon>
        <taxon>Bacillati</taxon>
        <taxon>Chloroflexota</taxon>
        <taxon>Caldilineae</taxon>
        <taxon>Caldilineales</taxon>
        <taxon>Caldilineaceae</taxon>
    </lineage>
</organism>
<evidence type="ECO:0000313" key="1">
    <source>
        <dbReference type="EMBL" id="MYD91597.1"/>
    </source>
</evidence>
<dbReference type="Gene3D" id="1.10.260.40">
    <property type="entry name" value="lambda repressor-like DNA-binding domains"/>
    <property type="match status" value="1"/>
</dbReference>
<protein>
    <recommendedName>
        <fullName evidence="2">Transcriptional regulator</fullName>
    </recommendedName>
</protein>
<reference evidence="1" key="1">
    <citation type="submission" date="2019-09" db="EMBL/GenBank/DDBJ databases">
        <title>Characterisation of the sponge microbiome using genome-centric metagenomics.</title>
        <authorList>
            <person name="Engelberts J.P."/>
            <person name="Robbins S.J."/>
            <person name="De Goeij J.M."/>
            <person name="Aranda M."/>
            <person name="Bell S.C."/>
            <person name="Webster N.S."/>
        </authorList>
    </citation>
    <scope>NUCLEOTIDE SEQUENCE</scope>
    <source>
        <strain evidence="1">SB0662_bin_9</strain>
    </source>
</reference>
<dbReference type="GO" id="GO:0006355">
    <property type="term" value="P:regulation of DNA-templated transcription"/>
    <property type="evidence" value="ECO:0007669"/>
    <property type="project" value="InterPro"/>
</dbReference>